<reference evidence="11 12" key="1">
    <citation type="submission" date="2017-03" db="EMBL/GenBank/DDBJ databases">
        <title>Genome of the blue death feigning beetle - Asbolus verrucosus.</title>
        <authorList>
            <person name="Rider S.D."/>
        </authorList>
    </citation>
    <scope>NUCLEOTIDE SEQUENCE [LARGE SCALE GENOMIC DNA]</scope>
    <source>
        <strain evidence="11">Butters</strain>
        <tissue evidence="11">Head and leg muscle</tissue>
    </source>
</reference>
<evidence type="ECO:0000256" key="4">
    <source>
        <dbReference type="ARBA" id="ARBA00022692"/>
    </source>
</evidence>
<dbReference type="Proteomes" id="UP000292052">
    <property type="component" value="Unassembled WGS sequence"/>
</dbReference>
<dbReference type="PANTHER" id="PTHR21137:SF35">
    <property type="entry name" value="ODORANT RECEPTOR 19A-RELATED"/>
    <property type="match status" value="1"/>
</dbReference>
<keyword evidence="3" id="KW-0716">Sensory transduction</keyword>
<feature type="non-terminal residue" evidence="11">
    <location>
        <position position="1"/>
    </location>
</feature>
<keyword evidence="9" id="KW-0807">Transducer</keyword>
<comment type="subcellular location">
    <subcellularLocation>
        <location evidence="1">Cell membrane</location>
        <topology evidence="1">Multi-pass membrane protein</topology>
    </subcellularLocation>
</comment>
<keyword evidence="8" id="KW-0675">Receptor</keyword>
<evidence type="ECO:0000313" key="11">
    <source>
        <dbReference type="EMBL" id="RZC39451.1"/>
    </source>
</evidence>
<dbReference type="GO" id="GO:0005886">
    <property type="term" value="C:plasma membrane"/>
    <property type="evidence" value="ECO:0007669"/>
    <property type="project" value="UniProtKB-SubCell"/>
</dbReference>
<dbReference type="PANTHER" id="PTHR21137">
    <property type="entry name" value="ODORANT RECEPTOR"/>
    <property type="match status" value="1"/>
</dbReference>
<evidence type="ECO:0000256" key="9">
    <source>
        <dbReference type="ARBA" id="ARBA00023224"/>
    </source>
</evidence>
<organism evidence="11 12">
    <name type="scientific">Asbolus verrucosus</name>
    <name type="common">Desert ironclad beetle</name>
    <dbReference type="NCBI Taxonomy" id="1661398"/>
    <lineage>
        <taxon>Eukaryota</taxon>
        <taxon>Metazoa</taxon>
        <taxon>Ecdysozoa</taxon>
        <taxon>Arthropoda</taxon>
        <taxon>Hexapoda</taxon>
        <taxon>Insecta</taxon>
        <taxon>Pterygota</taxon>
        <taxon>Neoptera</taxon>
        <taxon>Endopterygota</taxon>
        <taxon>Coleoptera</taxon>
        <taxon>Polyphaga</taxon>
        <taxon>Cucujiformia</taxon>
        <taxon>Tenebrionidae</taxon>
        <taxon>Pimeliinae</taxon>
        <taxon>Asbolus</taxon>
    </lineage>
</organism>
<dbReference type="AlphaFoldDB" id="A0A482W2Q4"/>
<protein>
    <submittedName>
        <fullName evidence="11">7tm 6 domain containing protein</fullName>
    </submittedName>
</protein>
<evidence type="ECO:0000313" key="12">
    <source>
        <dbReference type="Proteomes" id="UP000292052"/>
    </source>
</evidence>
<keyword evidence="2" id="KW-1003">Cell membrane</keyword>
<dbReference type="GO" id="GO:0005549">
    <property type="term" value="F:odorant binding"/>
    <property type="evidence" value="ECO:0007669"/>
    <property type="project" value="InterPro"/>
</dbReference>
<evidence type="ECO:0000256" key="8">
    <source>
        <dbReference type="ARBA" id="ARBA00023170"/>
    </source>
</evidence>
<feature type="non-terminal residue" evidence="11">
    <location>
        <position position="288"/>
    </location>
</feature>
<name>A0A482W2Q4_ASBVE</name>
<keyword evidence="4 10" id="KW-0812">Transmembrane</keyword>
<keyword evidence="7 10" id="KW-0472">Membrane</keyword>
<evidence type="ECO:0000256" key="7">
    <source>
        <dbReference type="ARBA" id="ARBA00023136"/>
    </source>
</evidence>
<evidence type="ECO:0000256" key="6">
    <source>
        <dbReference type="ARBA" id="ARBA00022989"/>
    </source>
</evidence>
<dbReference type="GO" id="GO:0007165">
    <property type="term" value="P:signal transduction"/>
    <property type="evidence" value="ECO:0007669"/>
    <property type="project" value="UniProtKB-KW"/>
</dbReference>
<proteinExistence type="predicted"/>
<dbReference type="GO" id="GO:0004984">
    <property type="term" value="F:olfactory receptor activity"/>
    <property type="evidence" value="ECO:0007669"/>
    <property type="project" value="InterPro"/>
</dbReference>
<dbReference type="Pfam" id="PF02949">
    <property type="entry name" value="7tm_6"/>
    <property type="match status" value="1"/>
</dbReference>
<dbReference type="EMBL" id="QDEB01034334">
    <property type="protein sequence ID" value="RZC39451.1"/>
    <property type="molecule type" value="Genomic_DNA"/>
</dbReference>
<feature type="transmembrane region" description="Helical" evidence="10">
    <location>
        <begin position="191"/>
        <end position="210"/>
    </location>
</feature>
<evidence type="ECO:0000256" key="5">
    <source>
        <dbReference type="ARBA" id="ARBA00022725"/>
    </source>
</evidence>
<evidence type="ECO:0000256" key="1">
    <source>
        <dbReference type="ARBA" id="ARBA00004651"/>
    </source>
</evidence>
<keyword evidence="6 10" id="KW-1133">Transmembrane helix</keyword>
<evidence type="ECO:0000256" key="10">
    <source>
        <dbReference type="SAM" id="Phobius"/>
    </source>
</evidence>
<dbReference type="InterPro" id="IPR004117">
    <property type="entry name" value="7tm6_olfct_rcpt"/>
</dbReference>
<keyword evidence="12" id="KW-1185">Reference proteome</keyword>
<sequence length="288" mass="33566">ISVVIFQIGHVFFQTVNLFLIANDLEAVTGTIFILLTDIGAFIKTYCLVKNMKMLKQLMITLNSDLFQPKNLEQKNLVQKIFDKTVKEYRLPFLAWYPCNSKQSPQYELTYLYQALAINFTAMANVNTDTLIAALNMYIGAQFDILCDDLRNLNKGGKSSSEEINQTLRNCIHHHREILKFADYTNEFCNWLIFIQFFVVSVEAFMYCWFGNEIEIKSSKLPYAVFESDWTGLSPEVKKNLIIFVLRVQKSVRIYALGLFYLSLETFVKIFRTSWSYFALLRQVNRSE</sequence>
<comment type="caution">
    <text evidence="11">The sequence shown here is derived from an EMBL/GenBank/DDBJ whole genome shotgun (WGS) entry which is preliminary data.</text>
</comment>
<keyword evidence="5" id="KW-0552">Olfaction</keyword>
<evidence type="ECO:0000256" key="2">
    <source>
        <dbReference type="ARBA" id="ARBA00022475"/>
    </source>
</evidence>
<gene>
    <name evidence="11" type="ORF">BDFB_014262</name>
</gene>
<accession>A0A482W2Q4</accession>
<evidence type="ECO:0000256" key="3">
    <source>
        <dbReference type="ARBA" id="ARBA00022606"/>
    </source>
</evidence>
<dbReference type="OrthoDB" id="6614360at2759"/>